<gene>
    <name evidence="6" type="ORF">F7Q92_21115</name>
</gene>
<keyword evidence="2" id="KW-0805">Transcription regulation</keyword>
<dbReference type="RefSeq" id="WP_151126035.1">
    <property type="nucleotide sequence ID" value="NZ_CP088081.1"/>
</dbReference>
<sequence>MDSSEPDPSRRPQYRSGAVARMVRMPVTTLRVWERRYRLTQAALSPSGQRLYSAADVQRLALIKQLTDLGHAIGQLAGLDMAALLAVQATHAQAVAGSPAALPPAPAPASPAPWRVGVVGEALFRRLARDADLPDSGQPRLLGPWADPAEAEAACAALRARGEAPGLLLWHCPSLQPEAWARWQAEAPTLSSQARLGVVYSFASAAGRAPLLAAGASLLHEPAEDVALWRWLGTLGPTAPPPLPGPAALPPAPPRRWDDAALVALAGLSTTMACECPRHIAGLLRQLMHFEAYSRECAHRSPDDAALHAHLAEVSTRCRLAFEEALARVIAHEGLLPGG</sequence>
<comment type="caution">
    <text evidence="6">The sequence shown here is derived from an EMBL/GenBank/DDBJ whole genome shotgun (WGS) entry which is preliminary data.</text>
</comment>
<evidence type="ECO:0000256" key="3">
    <source>
        <dbReference type="ARBA" id="ARBA00023125"/>
    </source>
</evidence>
<name>A0A643F3W8_IDEDE</name>
<accession>A0A643F3W8</accession>
<protein>
    <submittedName>
        <fullName evidence="6">MerR family transcriptional regulator</fullName>
    </submittedName>
</protein>
<dbReference type="PANTHER" id="PTHR30204">
    <property type="entry name" value="REDOX-CYCLING DRUG-SENSING TRANSCRIPTIONAL ACTIVATOR SOXR"/>
    <property type="match status" value="1"/>
</dbReference>
<organism evidence="6 7">
    <name type="scientific">Ideonella dechloratans</name>
    <dbReference type="NCBI Taxonomy" id="36863"/>
    <lineage>
        <taxon>Bacteria</taxon>
        <taxon>Pseudomonadati</taxon>
        <taxon>Pseudomonadota</taxon>
        <taxon>Betaproteobacteria</taxon>
        <taxon>Burkholderiales</taxon>
        <taxon>Sphaerotilaceae</taxon>
        <taxon>Ideonella</taxon>
    </lineage>
</organism>
<dbReference type="InterPro" id="IPR000551">
    <property type="entry name" value="MerR-type_HTH_dom"/>
</dbReference>
<dbReference type="GO" id="GO:0003700">
    <property type="term" value="F:DNA-binding transcription factor activity"/>
    <property type="evidence" value="ECO:0007669"/>
    <property type="project" value="InterPro"/>
</dbReference>
<dbReference type="AlphaFoldDB" id="A0A643F3W8"/>
<dbReference type="GO" id="GO:0003677">
    <property type="term" value="F:DNA binding"/>
    <property type="evidence" value="ECO:0007669"/>
    <property type="project" value="UniProtKB-KW"/>
</dbReference>
<keyword evidence="7" id="KW-1185">Reference proteome</keyword>
<dbReference type="Pfam" id="PF13411">
    <property type="entry name" value="MerR_1"/>
    <property type="match status" value="1"/>
</dbReference>
<evidence type="ECO:0000256" key="1">
    <source>
        <dbReference type="ARBA" id="ARBA00022491"/>
    </source>
</evidence>
<proteinExistence type="predicted"/>
<dbReference type="PANTHER" id="PTHR30204:SF69">
    <property type="entry name" value="MERR-FAMILY TRANSCRIPTIONAL REGULATOR"/>
    <property type="match status" value="1"/>
</dbReference>
<evidence type="ECO:0000313" key="7">
    <source>
        <dbReference type="Proteomes" id="UP000430120"/>
    </source>
</evidence>
<dbReference type="OrthoDB" id="9800334at2"/>
<evidence type="ECO:0000256" key="4">
    <source>
        <dbReference type="ARBA" id="ARBA00023163"/>
    </source>
</evidence>
<dbReference type="SMART" id="SM00422">
    <property type="entry name" value="HTH_MERR"/>
    <property type="match status" value="1"/>
</dbReference>
<dbReference type="InterPro" id="IPR047057">
    <property type="entry name" value="MerR_fam"/>
</dbReference>
<feature type="domain" description="HTH merR-type" evidence="5">
    <location>
        <begin position="13"/>
        <end position="79"/>
    </location>
</feature>
<keyword evidence="1" id="KW-0678">Repressor</keyword>
<dbReference type="EMBL" id="VZPB01000105">
    <property type="protein sequence ID" value="KAB0572780.1"/>
    <property type="molecule type" value="Genomic_DNA"/>
</dbReference>
<evidence type="ECO:0000256" key="2">
    <source>
        <dbReference type="ARBA" id="ARBA00023015"/>
    </source>
</evidence>
<dbReference type="Proteomes" id="UP000430120">
    <property type="component" value="Unassembled WGS sequence"/>
</dbReference>
<reference evidence="6 7" key="1">
    <citation type="submission" date="2019-09" db="EMBL/GenBank/DDBJ databases">
        <title>Draft genome sequences of 48 bacterial type strains from the CCUG.</title>
        <authorList>
            <person name="Tunovic T."/>
            <person name="Pineiro-Iglesias B."/>
            <person name="Unosson C."/>
            <person name="Inganas E."/>
            <person name="Ohlen M."/>
            <person name="Cardew S."/>
            <person name="Jensie-Markopoulos S."/>
            <person name="Salva-Serra F."/>
            <person name="Jaen-Luchoro D."/>
            <person name="Karlsson R."/>
            <person name="Svensson-Stadler L."/>
            <person name="Chun J."/>
            <person name="Moore E."/>
        </authorList>
    </citation>
    <scope>NUCLEOTIDE SEQUENCE [LARGE SCALE GENOMIC DNA]</scope>
    <source>
        <strain evidence="6 7">CCUG 30977</strain>
    </source>
</reference>
<dbReference type="CDD" id="cd01104">
    <property type="entry name" value="HTH_MlrA-CarA"/>
    <property type="match status" value="1"/>
</dbReference>
<dbReference type="Gene3D" id="1.10.1660.10">
    <property type="match status" value="1"/>
</dbReference>
<evidence type="ECO:0000259" key="5">
    <source>
        <dbReference type="PROSITE" id="PS50937"/>
    </source>
</evidence>
<dbReference type="PROSITE" id="PS50937">
    <property type="entry name" value="HTH_MERR_2"/>
    <property type="match status" value="1"/>
</dbReference>
<keyword evidence="3" id="KW-0238">DNA-binding</keyword>
<dbReference type="InterPro" id="IPR009061">
    <property type="entry name" value="DNA-bd_dom_put_sf"/>
</dbReference>
<keyword evidence="4" id="KW-0804">Transcription</keyword>
<evidence type="ECO:0000313" key="6">
    <source>
        <dbReference type="EMBL" id="KAB0572780.1"/>
    </source>
</evidence>
<dbReference type="SUPFAM" id="SSF46955">
    <property type="entry name" value="Putative DNA-binding domain"/>
    <property type="match status" value="1"/>
</dbReference>